<proteinExistence type="predicted"/>
<gene>
    <name evidence="2" type="ORF">COO20_24600</name>
</gene>
<keyword evidence="1" id="KW-1133">Transmembrane helix</keyword>
<dbReference type="Proteomes" id="UP000233597">
    <property type="component" value="Unassembled WGS sequence"/>
</dbReference>
<organism evidence="2 3">
    <name type="scientific">Thalassospira marina</name>
    <dbReference type="NCBI Taxonomy" id="2048283"/>
    <lineage>
        <taxon>Bacteria</taxon>
        <taxon>Pseudomonadati</taxon>
        <taxon>Pseudomonadota</taxon>
        <taxon>Alphaproteobacteria</taxon>
        <taxon>Rhodospirillales</taxon>
        <taxon>Thalassospiraceae</taxon>
        <taxon>Thalassospira</taxon>
    </lineage>
</organism>
<feature type="transmembrane region" description="Helical" evidence="1">
    <location>
        <begin position="12"/>
        <end position="30"/>
    </location>
</feature>
<name>A0A2N3KD44_9PROT</name>
<evidence type="ECO:0000256" key="1">
    <source>
        <dbReference type="SAM" id="Phobius"/>
    </source>
</evidence>
<keyword evidence="1" id="KW-0472">Membrane</keyword>
<sequence>MKTISSIKDIYIFIGLLAVGLWVIPLTVPVSTKGYASVPTLPECGDARSIDWIRGSVEEQSGQTVLGLHGAREVMTGKDGDFRTCVATIVTQDREAAISYSIGWHSRKYKVPFWTGDGL</sequence>
<dbReference type="RefSeq" id="WP_101271418.1">
    <property type="nucleotide sequence ID" value="NZ_NWTK01000023.1"/>
</dbReference>
<accession>A0A2N3KD44</accession>
<protein>
    <submittedName>
        <fullName evidence="2">Uncharacterized protein</fullName>
    </submittedName>
</protein>
<dbReference type="EMBL" id="NWTK01000023">
    <property type="protein sequence ID" value="PKR48444.1"/>
    <property type="molecule type" value="Genomic_DNA"/>
</dbReference>
<comment type="caution">
    <text evidence="2">The sequence shown here is derived from an EMBL/GenBank/DDBJ whole genome shotgun (WGS) entry which is preliminary data.</text>
</comment>
<dbReference type="OrthoDB" id="7356229at2"/>
<keyword evidence="1" id="KW-0812">Transmembrane</keyword>
<reference evidence="2 3" key="1">
    <citation type="submission" date="2017-09" db="EMBL/GenBank/DDBJ databases">
        <title>Biodiversity and function of Thalassospira species in the particle-attached aromatic-hydrocarbon-degrading consortia from the surface seawater of the South China Sea.</title>
        <authorList>
            <person name="Dong C."/>
            <person name="Liu R."/>
            <person name="Shao Z."/>
        </authorList>
    </citation>
    <scope>NUCLEOTIDE SEQUENCE [LARGE SCALE GENOMIC DNA]</scope>
    <source>
        <strain evidence="2 3">CSC1P2</strain>
    </source>
</reference>
<evidence type="ECO:0000313" key="2">
    <source>
        <dbReference type="EMBL" id="PKR48444.1"/>
    </source>
</evidence>
<evidence type="ECO:0000313" key="3">
    <source>
        <dbReference type="Proteomes" id="UP000233597"/>
    </source>
</evidence>
<dbReference type="AlphaFoldDB" id="A0A2N3KD44"/>